<dbReference type="EMBL" id="CP001349">
    <property type="protein sequence ID" value="ACL57394.1"/>
    <property type="molecule type" value="Genomic_DNA"/>
</dbReference>
<dbReference type="InterPro" id="IPR058163">
    <property type="entry name" value="LysR-type_TF_proteobact-type"/>
</dbReference>
<sequence length="193" mass="20031">MVQALPSLVALRAFEAAARHRSLTRAAEELCVTHGAVSRHVKALEAALGVPLMRRGALSSDPTPEGACLAEGLTAAFGLIQATIERVTPGPLTLSCSASIMLCWLIPRMSAFHAVHGDVQVELNTKSRNSIKSRDLAPGAGISPPLVAMGYFHAIPHPPSTKKPAAARPGGLWAVSGIGKAEATGIPVRRIGG</sequence>
<dbReference type="InterPro" id="IPR036388">
    <property type="entry name" value="WH-like_DNA-bd_sf"/>
</dbReference>
<dbReference type="PANTHER" id="PTHR30537">
    <property type="entry name" value="HTH-TYPE TRANSCRIPTIONAL REGULATOR"/>
    <property type="match status" value="1"/>
</dbReference>
<organism evidence="3 4">
    <name type="scientific">Methylobacterium nodulans (strain LMG 21967 / CNCM I-2342 / ORS 2060)</name>
    <dbReference type="NCBI Taxonomy" id="460265"/>
    <lineage>
        <taxon>Bacteria</taxon>
        <taxon>Pseudomonadati</taxon>
        <taxon>Pseudomonadota</taxon>
        <taxon>Alphaproteobacteria</taxon>
        <taxon>Hyphomicrobiales</taxon>
        <taxon>Methylobacteriaceae</taxon>
        <taxon>Methylobacterium</taxon>
    </lineage>
</organism>
<dbReference type="InterPro" id="IPR036390">
    <property type="entry name" value="WH_DNA-bd_sf"/>
</dbReference>
<dbReference type="STRING" id="460265.Mnod_2423"/>
<dbReference type="GO" id="GO:0003700">
    <property type="term" value="F:DNA-binding transcription factor activity"/>
    <property type="evidence" value="ECO:0007669"/>
    <property type="project" value="InterPro"/>
</dbReference>
<dbReference type="RefSeq" id="WP_015929074.1">
    <property type="nucleotide sequence ID" value="NC_011894.1"/>
</dbReference>
<dbReference type="Gene3D" id="1.10.10.10">
    <property type="entry name" value="Winged helix-like DNA-binding domain superfamily/Winged helix DNA-binding domain"/>
    <property type="match status" value="1"/>
</dbReference>
<protein>
    <submittedName>
        <fullName evidence="3">Transcriptional regulator, LysR family</fullName>
    </submittedName>
</protein>
<name>B8IBH9_METNO</name>
<evidence type="ECO:0000256" key="1">
    <source>
        <dbReference type="ARBA" id="ARBA00009437"/>
    </source>
</evidence>
<evidence type="ECO:0000313" key="4">
    <source>
        <dbReference type="Proteomes" id="UP000008207"/>
    </source>
</evidence>
<dbReference type="PRINTS" id="PR00039">
    <property type="entry name" value="HTHLYSR"/>
</dbReference>
<evidence type="ECO:0000313" key="3">
    <source>
        <dbReference type="EMBL" id="ACL57394.1"/>
    </source>
</evidence>
<feature type="domain" description="HTH lysR-type" evidence="2">
    <location>
        <begin position="6"/>
        <end position="63"/>
    </location>
</feature>
<reference evidence="3 4" key="1">
    <citation type="submission" date="2009-01" db="EMBL/GenBank/DDBJ databases">
        <title>Complete sequence of chromosome of Methylobacterium nodulans ORS 2060.</title>
        <authorList>
            <consortium name="US DOE Joint Genome Institute"/>
            <person name="Lucas S."/>
            <person name="Copeland A."/>
            <person name="Lapidus A."/>
            <person name="Glavina del Rio T."/>
            <person name="Dalin E."/>
            <person name="Tice H."/>
            <person name="Bruce D."/>
            <person name="Goodwin L."/>
            <person name="Pitluck S."/>
            <person name="Sims D."/>
            <person name="Brettin T."/>
            <person name="Detter J.C."/>
            <person name="Han C."/>
            <person name="Larimer F."/>
            <person name="Land M."/>
            <person name="Hauser L."/>
            <person name="Kyrpides N."/>
            <person name="Ivanova N."/>
            <person name="Marx C.J."/>
            <person name="Richardson P."/>
        </authorList>
    </citation>
    <scope>NUCLEOTIDE SEQUENCE [LARGE SCALE GENOMIC DNA]</scope>
    <source>
        <strain evidence="4">LMG 21967 / CNCM I-2342 / ORS 2060</strain>
    </source>
</reference>
<dbReference type="HOGENOM" id="CLU_1407338_0_0_5"/>
<dbReference type="Proteomes" id="UP000008207">
    <property type="component" value="Chromosome"/>
</dbReference>
<dbReference type="InterPro" id="IPR000847">
    <property type="entry name" value="LysR_HTH_N"/>
</dbReference>
<proteinExistence type="inferred from homology"/>
<dbReference type="OrthoDB" id="9793571at2"/>
<dbReference type="AlphaFoldDB" id="B8IBH9"/>
<dbReference type="PROSITE" id="PS50931">
    <property type="entry name" value="HTH_LYSR"/>
    <property type="match status" value="1"/>
</dbReference>
<evidence type="ECO:0000259" key="2">
    <source>
        <dbReference type="PROSITE" id="PS50931"/>
    </source>
</evidence>
<dbReference type="PANTHER" id="PTHR30537:SF74">
    <property type="entry name" value="HTH-TYPE TRANSCRIPTIONAL REGULATOR TRPI"/>
    <property type="match status" value="1"/>
</dbReference>
<dbReference type="Pfam" id="PF00126">
    <property type="entry name" value="HTH_1"/>
    <property type="match status" value="1"/>
</dbReference>
<accession>B8IBH9</accession>
<dbReference type="KEGG" id="mno:Mnod_2423"/>
<dbReference type="eggNOG" id="COG0583">
    <property type="taxonomic scope" value="Bacteria"/>
</dbReference>
<keyword evidence="4" id="KW-1185">Reference proteome</keyword>
<dbReference type="SUPFAM" id="SSF46785">
    <property type="entry name" value="Winged helix' DNA-binding domain"/>
    <property type="match status" value="1"/>
</dbReference>
<comment type="similarity">
    <text evidence="1">Belongs to the LysR transcriptional regulatory family.</text>
</comment>
<dbReference type="GO" id="GO:0043565">
    <property type="term" value="F:sequence-specific DNA binding"/>
    <property type="evidence" value="ECO:0007669"/>
    <property type="project" value="TreeGrafter"/>
</dbReference>
<dbReference type="GO" id="GO:0006351">
    <property type="term" value="P:DNA-templated transcription"/>
    <property type="evidence" value="ECO:0007669"/>
    <property type="project" value="TreeGrafter"/>
</dbReference>
<dbReference type="Gene3D" id="3.40.190.10">
    <property type="entry name" value="Periplasmic binding protein-like II"/>
    <property type="match status" value="1"/>
</dbReference>
<gene>
    <name evidence="3" type="ordered locus">Mnod_2423</name>
</gene>